<accession>A0ACB6SAS3</accession>
<comment type="caution">
    <text evidence="1">The sequence shown here is derived from an EMBL/GenBank/DDBJ whole genome shotgun (WGS) entry which is preliminary data.</text>
</comment>
<evidence type="ECO:0000313" key="1">
    <source>
        <dbReference type="EMBL" id="KAF2631401.1"/>
    </source>
</evidence>
<evidence type="ECO:0000313" key="2">
    <source>
        <dbReference type="Proteomes" id="UP000799754"/>
    </source>
</evidence>
<dbReference type="EMBL" id="MU006704">
    <property type="protein sequence ID" value="KAF2631401.1"/>
    <property type="molecule type" value="Genomic_DNA"/>
</dbReference>
<gene>
    <name evidence="1" type="ORF">BU25DRAFT_185493</name>
</gene>
<protein>
    <submittedName>
        <fullName evidence="1">Uncharacterized protein</fullName>
    </submittedName>
</protein>
<keyword evidence="2" id="KW-1185">Reference proteome</keyword>
<dbReference type="Proteomes" id="UP000799754">
    <property type="component" value="Unassembled WGS sequence"/>
</dbReference>
<reference evidence="1" key="1">
    <citation type="journal article" date="2020" name="Stud. Mycol.">
        <title>101 Dothideomycetes genomes: a test case for predicting lifestyles and emergence of pathogens.</title>
        <authorList>
            <person name="Haridas S."/>
            <person name="Albert R."/>
            <person name="Binder M."/>
            <person name="Bloem J."/>
            <person name="Labutti K."/>
            <person name="Salamov A."/>
            <person name="Andreopoulos B."/>
            <person name="Baker S."/>
            <person name="Barry K."/>
            <person name="Bills G."/>
            <person name="Bluhm B."/>
            <person name="Cannon C."/>
            <person name="Castanera R."/>
            <person name="Culley D."/>
            <person name="Daum C."/>
            <person name="Ezra D."/>
            <person name="Gonzalez J."/>
            <person name="Henrissat B."/>
            <person name="Kuo A."/>
            <person name="Liang C."/>
            <person name="Lipzen A."/>
            <person name="Lutzoni F."/>
            <person name="Magnuson J."/>
            <person name="Mondo S."/>
            <person name="Nolan M."/>
            <person name="Ohm R."/>
            <person name="Pangilinan J."/>
            <person name="Park H.-J."/>
            <person name="Ramirez L."/>
            <person name="Alfaro M."/>
            <person name="Sun H."/>
            <person name="Tritt A."/>
            <person name="Yoshinaga Y."/>
            <person name="Zwiers L.-H."/>
            <person name="Turgeon B."/>
            <person name="Goodwin S."/>
            <person name="Spatafora J."/>
            <person name="Crous P."/>
            <person name="Grigoriev I."/>
        </authorList>
    </citation>
    <scope>NUCLEOTIDE SEQUENCE</scope>
    <source>
        <strain evidence="1">CBS 525.71</strain>
    </source>
</reference>
<name>A0ACB6SAS3_9PLEO</name>
<proteinExistence type="predicted"/>
<sequence length="284" mass="29251">MASTTDPTVPIPTATDTDDDDDDDDVSSSLLPSQSPAATPPSAQPTVASAPVPPPTETAIPGVSGAAPAPTTAPSASGLASILSSILPSSATELADSLPSSSPTSLTPTTPANDGNGSRGGLNIDTSAGIGIGVALNVCRAAFGTWFFMRHHKAHRNKTRSTSSHSPDEEHAQKPPKSEVYAYRSGGPAEVSSDEKPRRWSELESPTYVAEVGYGQVFRAELPGSAVSVAAAGKGGDERSFVDAPIDVQERTVDKKDGRLFSDPPIDEGTDTLDVESKSVEKKG</sequence>
<organism evidence="1 2">
    <name type="scientific">Macroventuria anomochaeta</name>
    <dbReference type="NCBI Taxonomy" id="301207"/>
    <lineage>
        <taxon>Eukaryota</taxon>
        <taxon>Fungi</taxon>
        <taxon>Dikarya</taxon>
        <taxon>Ascomycota</taxon>
        <taxon>Pezizomycotina</taxon>
        <taxon>Dothideomycetes</taxon>
        <taxon>Pleosporomycetidae</taxon>
        <taxon>Pleosporales</taxon>
        <taxon>Pleosporineae</taxon>
        <taxon>Didymellaceae</taxon>
        <taxon>Macroventuria</taxon>
    </lineage>
</organism>